<organism evidence="4 6">
    <name type="scientific">Dracunculus medinensis</name>
    <name type="common">Guinea worm</name>
    <dbReference type="NCBI Taxonomy" id="318479"/>
    <lineage>
        <taxon>Eukaryota</taxon>
        <taxon>Metazoa</taxon>
        <taxon>Ecdysozoa</taxon>
        <taxon>Nematoda</taxon>
        <taxon>Chromadorea</taxon>
        <taxon>Rhabditida</taxon>
        <taxon>Spirurina</taxon>
        <taxon>Dracunculoidea</taxon>
        <taxon>Dracunculidae</taxon>
        <taxon>Dracunculus</taxon>
    </lineage>
</organism>
<name>A0A0N4U2P7_DRAME</name>
<dbReference type="InterPro" id="IPR000560">
    <property type="entry name" value="His_Pase_clade-2"/>
</dbReference>
<evidence type="ECO:0000313" key="5">
    <source>
        <dbReference type="Proteomes" id="UP000274756"/>
    </source>
</evidence>
<gene>
    <name evidence="3" type="ORF">DME_LOCUS5327</name>
</gene>
<accession>A0A0N4U2P7</accession>
<evidence type="ECO:0000313" key="6">
    <source>
        <dbReference type="WBParaSite" id="DME_0000096701-mRNA-1"/>
    </source>
</evidence>
<dbReference type="PANTHER" id="PTHR11567">
    <property type="entry name" value="ACID PHOSPHATASE-RELATED"/>
    <property type="match status" value="1"/>
</dbReference>
<dbReference type="AlphaFoldDB" id="A0A0N4U2P7"/>
<evidence type="ECO:0000313" key="4">
    <source>
        <dbReference type="Proteomes" id="UP000038040"/>
    </source>
</evidence>
<dbReference type="Proteomes" id="UP000038040">
    <property type="component" value="Unplaced"/>
</dbReference>
<sequence length="439" mass="51046">MRCLSVSEVPKDPIIAQTVPELVKEFCQFLENPLNGSEGLVASETGKLRAVLIIFRHGERSTLHKGNREEIESFDCTPYYEGDRQAFSDYKKLVFSEHFEDFYSFNKIFESFPRIPNLSQCTFGDLTAEGALQLIKLGNFLRERYTSAGFLFDSGQQWEISIASTLYNRTYQSITAFIATFLYPLHSLFKRIYIEASDNIHFCMDISCACSNILRLRELVEQEKSQFFISRYNKFISRLNVLINITNTDALDPEHFFDVLLGCYLCRRMPLPCQNNECVRFDDFVQFSDIVSDRVVQMLDESHSLRKLVVASSSAILQSFRDLLLKLKSHPRTVSLRLYSGHDTTIFPLLIALNIKHREPPHYASRLVFEVYEKSSINRESLFFRVIYNGMDRTEDLSFCSTYLVDNMCPSWIFQRFLKVDFYQIVNIRALSEICDEDL</sequence>
<reference evidence="6" key="1">
    <citation type="submission" date="2017-02" db="UniProtKB">
        <authorList>
            <consortium name="WormBaseParasite"/>
        </authorList>
    </citation>
    <scope>IDENTIFICATION</scope>
</reference>
<dbReference type="Gene3D" id="3.40.50.1240">
    <property type="entry name" value="Phosphoglycerate mutase-like"/>
    <property type="match status" value="1"/>
</dbReference>
<dbReference type="GO" id="GO:0003993">
    <property type="term" value="F:acid phosphatase activity"/>
    <property type="evidence" value="ECO:0007669"/>
    <property type="project" value="UniProtKB-EC"/>
</dbReference>
<reference evidence="3 5" key="2">
    <citation type="submission" date="2018-11" db="EMBL/GenBank/DDBJ databases">
        <authorList>
            <consortium name="Pathogen Informatics"/>
        </authorList>
    </citation>
    <scope>NUCLEOTIDE SEQUENCE [LARGE SCALE GENOMIC DNA]</scope>
</reference>
<evidence type="ECO:0000313" key="3">
    <source>
        <dbReference type="EMBL" id="VDN55354.1"/>
    </source>
</evidence>
<dbReference type="SUPFAM" id="SSF53254">
    <property type="entry name" value="Phosphoglycerate mutase-like"/>
    <property type="match status" value="1"/>
</dbReference>
<dbReference type="Pfam" id="PF00328">
    <property type="entry name" value="His_Phos_2"/>
    <property type="match status" value="1"/>
</dbReference>
<dbReference type="EMBL" id="UYYG01001152">
    <property type="protein sequence ID" value="VDN55354.1"/>
    <property type="molecule type" value="Genomic_DNA"/>
</dbReference>
<dbReference type="STRING" id="318479.A0A0N4U2P7"/>
<proteinExistence type="inferred from homology"/>
<comment type="similarity">
    <text evidence="2">Belongs to the histidine acid phosphatase family.</text>
</comment>
<dbReference type="Proteomes" id="UP000274756">
    <property type="component" value="Unassembled WGS sequence"/>
</dbReference>
<comment type="catalytic activity">
    <reaction evidence="1">
        <text>a phosphate monoester + H2O = an alcohol + phosphate</text>
        <dbReference type="Rhea" id="RHEA:15017"/>
        <dbReference type="ChEBI" id="CHEBI:15377"/>
        <dbReference type="ChEBI" id="CHEBI:30879"/>
        <dbReference type="ChEBI" id="CHEBI:43474"/>
        <dbReference type="ChEBI" id="CHEBI:67140"/>
        <dbReference type="EC" id="3.1.3.2"/>
    </reaction>
</comment>
<evidence type="ECO:0000256" key="1">
    <source>
        <dbReference type="ARBA" id="ARBA00000032"/>
    </source>
</evidence>
<dbReference type="InterPro" id="IPR050645">
    <property type="entry name" value="Histidine_acid_phosphatase"/>
</dbReference>
<keyword evidence="5" id="KW-1185">Reference proteome</keyword>
<dbReference type="CDD" id="cd07061">
    <property type="entry name" value="HP_HAP_like"/>
    <property type="match status" value="1"/>
</dbReference>
<dbReference type="InterPro" id="IPR029033">
    <property type="entry name" value="His_PPase_superfam"/>
</dbReference>
<dbReference type="InterPro" id="IPR033379">
    <property type="entry name" value="Acid_Pase_AS"/>
</dbReference>
<dbReference type="PROSITE" id="PS00778">
    <property type="entry name" value="HIS_ACID_PHOSPHAT_2"/>
    <property type="match status" value="1"/>
</dbReference>
<protein>
    <submittedName>
        <fullName evidence="6">2,3-bisphosphoglycerate 3-phosphatase</fullName>
    </submittedName>
</protein>
<dbReference type="WBParaSite" id="DME_0000096701-mRNA-1">
    <property type="protein sequence ID" value="DME_0000096701-mRNA-1"/>
    <property type="gene ID" value="DME_0000096701"/>
</dbReference>
<dbReference type="PANTHER" id="PTHR11567:SF187">
    <property type="entry name" value="2,3-BISPHOSPHOGLYCERATE 3-PHOSPHATASE"/>
    <property type="match status" value="1"/>
</dbReference>
<evidence type="ECO:0000256" key="2">
    <source>
        <dbReference type="ARBA" id="ARBA00005375"/>
    </source>
</evidence>
<dbReference type="OrthoDB" id="10262962at2759"/>